<feature type="region of interest" description="Disordered" evidence="1">
    <location>
        <begin position="189"/>
        <end position="212"/>
    </location>
</feature>
<evidence type="ECO:0000313" key="4">
    <source>
        <dbReference type="Proteomes" id="UP001281761"/>
    </source>
</evidence>
<gene>
    <name evidence="3" type="ORF">BLNAU_15343</name>
</gene>
<sequence>MPCSHDLCLFLLAKAEVVLERVWRCGEAEATSFGSLSETTAHINDLSEILVDDPDDLIDHRWRFVRDSHRILQQTWALFDFFGSLAMTLSPRHHFWQTFHSVYQPRLRARGSEAREDDILLAMQHVCSIICYVNFNTFQVYVTSGRSVDVQPKKGKECKQLMVALWEFLPEHFPHMHQHVKKTLERLENEKRNPSARTRSNLPSSYANCDAN</sequence>
<feature type="signal peptide" evidence="2">
    <location>
        <begin position="1"/>
        <end position="15"/>
    </location>
</feature>
<keyword evidence="4" id="KW-1185">Reference proteome</keyword>
<evidence type="ECO:0000256" key="1">
    <source>
        <dbReference type="SAM" id="MobiDB-lite"/>
    </source>
</evidence>
<protein>
    <submittedName>
        <fullName evidence="3">Uncharacterized protein</fullName>
    </submittedName>
</protein>
<evidence type="ECO:0000313" key="3">
    <source>
        <dbReference type="EMBL" id="KAK2949769.1"/>
    </source>
</evidence>
<feature type="compositionally biased region" description="Polar residues" evidence="1">
    <location>
        <begin position="195"/>
        <end position="212"/>
    </location>
</feature>
<organism evidence="3 4">
    <name type="scientific">Blattamonas nauphoetae</name>
    <dbReference type="NCBI Taxonomy" id="2049346"/>
    <lineage>
        <taxon>Eukaryota</taxon>
        <taxon>Metamonada</taxon>
        <taxon>Preaxostyla</taxon>
        <taxon>Oxymonadida</taxon>
        <taxon>Blattamonas</taxon>
    </lineage>
</organism>
<feature type="chain" id="PRO_5045161184" evidence="2">
    <location>
        <begin position="16"/>
        <end position="212"/>
    </location>
</feature>
<name>A0ABQ9XED9_9EUKA</name>
<dbReference type="Proteomes" id="UP001281761">
    <property type="component" value="Unassembled WGS sequence"/>
</dbReference>
<comment type="caution">
    <text evidence="3">The sequence shown here is derived from an EMBL/GenBank/DDBJ whole genome shotgun (WGS) entry which is preliminary data.</text>
</comment>
<reference evidence="3 4" key="1">
    <citation type="journal article" date="2022" name="bioRxiv">
        <title>Genomics of Preaxostyla Flagellates Illuminates Evolutionary Transitions and the Path Towards Mitochondrial Loss.</title>
        <authorList>
            <person name="Novak L.V.F."/>
            <person name="Treitli S.C."/>
            <person name="Pyrih J."/>
            <person name="Halakuc P."/>
            <person name="Pipaliya S.V."/>
            <person name="Vacek V."/>
            <person name="Brzon O."/>
            <person name="Soukal P."/>
            <person name="Eme L."/>
            <person name="Dacks J.B."/>
            <person name="Karnkowska A."/>
            <person name="Elias M."/>
            <person name="Hampl V."/>
        </authorList>
    </citation>
    <scope>NUCLEOTIDE SEQUENCE [LARGE SCALE GENOMIC DNA]</scope>
    <source>
        <strain evidence="3">NAU3</strain>
        <tissue evidence="3">Gut</tissue>
    </source>
</reference>
<dbReference type="EMBL" id="JARBJD010000150">
    <property type="protein sequence ID" value="KAK2949769.1"/>
    <property type="molecule type" value="Genomic_DNA"/>
</dbReference>
<proteinExistence type="predicted"/>
<keyword evidence="2" id="KW-0732">Signal</keyword>
<accession>A0ABQ9XED9</accession>
<evidence type="ECO:0000256" key="2">
    <source>
        <dbReference type="SAM" id="SignalP"/>
    </source>
</evidence>